<name>A0A2N8KH27_9BURK</name>
<dbReference type="RefSeq" id="WP_102773866.1">
    <property type="nucleotide sequence ID" value="NZ_POQS01000004.1"/>
</dbReference>
<evidence type="ECO:0000256" key="8">
    <source>
        <dbReference type="ARBA" id="ARBA00049047"/>
    </source>
</evidence>
<comment type="similarity">
    <text evidence="9 10">Belongs to the TrpA family.</text>
</comment>
<comment type="subunit">
    <text evidence="3 9">Tetramer of two alpha and two beta chains.</text>
</comment>
<comment type="caution">
    <text evidence="11">The sequence shown here is derived from an EMBL/GenBank/DDBJ whole genome shotgun (WGS) entry which is preliminary data.</text>
</comment>
<accession>A0A2N8KH27</accession>
<proteinExistence type="inferred from homology"/>
<evidence type="ECO:0000256" key="3">
    <source>
        <dbReference type="ARBA" id="ARBA00011270"/>
    </source>
</evidence>
<evidence type="ECO:0000256" key="10">
    <source>
        <dbReference type="RuleBase" id="RU003662"/>
    </source>
</evidence>
<dbReference type="SUPFAM" id="SSF51366">
    <property type="entry name" value="Ribulose-phoshate binding barrel"/>
    <property type="match status" value="1"/>
</dbReference>
<dbReference type="NCBIfam" id="TIGR00262">
    <property type="entry name" value="trpA"/>
    <property type="match status" value="1"/>
</dbReference>
<dbReference type="InterPro" id="IPR011060">
    <property type="entry name" value="RibuloseP-bd_barrel"/>
</dbReference>
<comment type="catalytic activity">
    <reaction evidence="8 9">
        <text>(1S,2R)-1-C-(indol-3-yl)glycerol 3-phosphate + L-serine = D-glyceraldehyde 3-phosphate + L-tryptophan + H2O</text>
        <dbReference type="Rhea" id="RHEA:10532"/>
        <dbReference type="ChEBI" id="CHEBI:15377"/>
        <dbReference type="ChEBI" id="CHEBI:33384"/>
        <dbReference type="ChEBI" id="CHEBI:57912"/>
        <dbReference type="ChEBI" id="CHEBI:58866"/>
        <dbReference type="ChEBI" id="CHEBI:59776"/>
        <dbReference type="EC" id="4.2.1.20"/>
    </reaction>
</comment>
<evidence type="ECO:0000256" key="9">
    <source>
        <dbReference type="HAMAP-Rule" id="MF_00131"/>
    </source>
</evidence>
<evidence type="ECO:0000256" key="6">
    <source>
        <dbReference type="ARBA" id="ARBA00023141"/>
    </source>
</evidence>
<dbReference type="EMBL" id="POQS01000004">
    <property type="protein sequence ID" value="PND32749.1"/>
    <property type="molecule type" value="Genomic_DNA"/>
</dbReference>
<evidence type="ECO:0000313" key="11">
    <source>
        <dbReference type="EMBL" id="PND32749.1"/>
    </source>
</evidence>
<dbReference type="InterPro" id="IPR013785">
    <property type="entry name" value="Aldolase_TIM"/>
</dbReference>
<dbReference type="GO" id="GO:0005829">
    <property type="term" value="C:cytosol"/>
    <property type="evidence" value="ECO:0007669"/>
    <property type="project" value="TreeGrafter"/>
</dbReference>
<dbReference type="GO" id="GO:0004834">
    <property type="term" value="F:tryptophan synthase activity"/>
    <property type="evidence" value="ECO:0007669"/>
    <property type="project" value="UniProtKB-UniRule"/>
</dbReference>
<dbReference type="Gene3D" id="3.20.20.70">
    <property type="entry name" value="Aldolase class I"/>
    <property type="match status" value="1"/>
</dbReference>
<dbReference type="UniPathway" id="UPA00035">
    <property type="reaction ID" value="UER00044"/>
</dbReference>
<feature type="active site" description="Proton acceptor" evidence="9">
    <location>
        <position position="49"/>
    </location>
</feature>
<evidence type="ECO:0000313" key="12">
    <source>
        <dbReference type="Proteomes" id="UP000235994"/>
    </source>
</evidence>
<dbReference type="CDD" id="cd04724">
    <property type="entry name" value="Tryptophan_synthase_alpha"/>
    <property type="match status" value="1"/>
</dbReference>
<evidence type="ECO:0000256" key="5">
    <source>
        <dbReference type="ARBA" id="ARBA00022822"/>
    </source>
</evidence>
<dbReference type="InterPro" id="IPR002028">
    <property type="entry name" value="Trp_synthase_suA"/>
</dbReference>
<gene>
    <name evidence="9" type="primary">trpA</name>
    <name evidence="11" type="ORF">C1I89_17110</name>
</gene>
<comment type="function">
    <text evidence="1 9">The alpha subunit is responsible for the aldol cleavage of indoleglycerol phosphate to indole and glyceraldehyde 3-phosphate.</text>
</comment>
<dbReference type="PANTHER" id="PTHR43406:SF1">
    <property type="entry name" value="TRYPTOPHAN SYNTHASE ALPHA CHAIN, CHLOROPLASTIC"/>
    <property type="match status" value="1"/>
</dbReference>
<dbReference type="InterPro" id="IPR018204">
    <property type="entry name" value="Trp_synthase_alpha_AS"/>
</dbReference>
<keyword evidence="4 9" id="KW-0028">Amino-acid biosynthesis</keyword>
<protein>
    <recommendedName>
        <fullName evidence="9">Tryptophan synthase alpha chain</fullName>
        <ecNumber evidence="9">4.2.1.20</ecNumber>
    </recommendedName>
</protein>
<feature type="active site" description="Proton acceptor" evidence="9">
    <location>
        <position position="60"/>
    </location>
</feature>
<evidence type="ECO:0000256" key="1">
    <source>
        <dbReference type="ARBA" id="ARBA00003365"/>
    </source>
</evidence>
<keyword evidence="5 9" id="KW-0822">Tryptophan biosynthesis</keyword>
<dbReference type="FunFam" id="3.20.20.70:FF:000037">
    <property type="entry name" value="Tryptophan synthase alpha chain"/>
    <property type="match status" value="1"/>
</dbReference>
<evidence type="ECO:0000256" key="2">
    <source>
        <dbReference type="ARBA" id="ARBA00004733"/>
    </source>
</evidence>
<reference evidence="11 12" key="1">
    <citation type="submission" date="2018-01" db="EMBL/GenBank/DDBJ databases">
        <title>The draft genome of an aniline degradation strain ANB-1.</title>
        <authorList>
            <person name="Zhang L."/>
            <person name="Jiang J."/>
        </authorList>
    </citation>
    <scope>NUCLEOTIDE SEQUENCE [LARGE SCALE GENOMIC DNA]</scope>
    <source>
        <strain evidence="11 12">ANB-1</strain>
    </source>
</reference>
<dbReference type="PROSITE" id="PS00167">
    <property type="entry name" value="TRP_SYNTHASE_ALPHA"/>
    <property type="match status" value="1"/>
</dbReference>
<dbReference type="PANTHER" id="PTHR43406">
    <property type="entry name" value="TRYPTOPHAN SYNTHASE, ALPHA CHAIN"/>
    <property type="match status" value="1"/>
</dbReference>
<evidence type="ECO:0000256" key="4">
    <source>
        <dbReference type="ARBA" id="ARBA00022605"/>
    </source>
</evidence>
<sequence>MTRLQHTFAALRRSGRCGLATYFAAGDPDPGACLELLRGLPAAGADVIELGMPFSDPVADGPVLQQANRRALAAGQTLAGTLALLREFRSGHEATPVVLMGYLNPILRYGAAAFAADAAAAGVDGLIVVDLPPEHAGELERHARAHGIDLIRMSAPTTDEERLARALREASGFVYHVMLAGTTGASLPDERRIAQDLARVRAHTRLPVAAGFGVRSPEDARRIGRHADLVAVGSRLAEVLAQGGVKAALEEVRGLAAALRRPAAQA</sequence>
<evidence type="ECO:0000256" key="7">
    <source>
        <dbReference type="ARBA" id="ARBA00023239"/>
    </source>
</evidence>
<dbReference type="AlphaFoldDB" id="A0A2N8KH27"/>
<comment type="pathway">
    <text evidence="2 9">Amino-acid biosynthesis; L-tryptophan biosynthesis; L-tryptophan from chorismate: step 5/5.</text>
</comment>
<keyword evidence="12" id="KW-1185">Reference proteome</keyword>
<keyword evidence="7 9" id="KW-0456">Lyase</keyword>
<dbReference type="EC" id="4.2.1.20" evidence="9"/>
<dbReference type="Proteomes" id="UP000235994">
    <property type="component" value="Unassembled WGS sequence"/>
</dbReference>
<organism evidence="11 12">
    <name type="scientific">Achromobacter pulmonis</name>
    <dbReference type="NCBI Taxonomy" id="1389932"/>
    <lineage>
        <taxon>Bacteria</taxon>
        <taxon>Pseudomonadati</taxon>
        <taxon>Pseudomonadota</taxon>
        <taxon>Betaproteobacteria</taxon>
        <taxon>Burkholderiales</taxon>
        <taxon>Alcaligenaceae</taxon>
        <taxon>Achromobacter</taxon>
    </lineage>
</organism>
<keyword evidence="6 9" id="KW-0057">Aromatic amino acid biosynthesis</keyword>
<dbReference type="Pfam" id="PF00290">
    <property type="entry name" value="Trp_syntA"/>
    <property type="match status" value="1"/>
</dbReference>
<dbReference type="HAMAP" id="MF_00131">
    <property type="entry name" value="Trp_synth_alpha"/>
    <property type="match status" value="1"/>
</dbReference>